<evidence type="ECO:0000256" key="1">
    <source>
        <dbReference type="SAM" id="SignalP"/>
    </source>
</evidence>
<organism evidence="2 3">
    <name type="scientific">Shimia sagamensis</name>
    <dbReference type="NCBI Taxonomy" id="1566352"/>
    <lineage>
        <taxon>Bacteria</taxon>
        <taxon>Pseudomonadati</taxon>
        <taxon>Pseudomonadota</taxon>
        <taxon>Alphaproteobacteria</taxon>
        <taxon>Rhodobacterales</taxon>
        <taxon>Roseobacteraceae</taxon>
    </lineage>
</organism>
<feature type="chain" id="PRO_5046603131" description="Insulinase (Peptidase family M16)" evidence="1">
    <location>
        <begin position="36"/>
        <end position="169"/>
    </location>
</feature>
<evidence type="ECO:0008006" key="4">
    <source>
        <dbReference type="Google" id="ProtNLM"/>
    </source>
</evidence>
<gene>
    <name evidence="2" type="ORF">SAMN06265373_104394</name>
</gene>
<dbReference type="SUPFAM" id="SSF63411">
    <property type="entry name" value="LuxS/MPP-like metallohydrolase"/>
    <property type="match status" value="1"/>
</dbReference>
<sequence>MFFRTSPDQLRRPFLRASLISLAGIFSALNTSAQAQDIFPVTDKGGLHGAYVVPIEDFNRVDVQLIVLSGAYDDPDPSGTAHLTEHLTAFSADATILKEVRERDLNASTFNAATVYTNSGSPEELETLLRLSRAVLDTPVLPDDFAQSEIDIVARETFLRERQYDGHRH</sequence>
<reference evidence="2 3" key="1">
    <citation type="submission" date="2017-05" db="EMBL/GenBank/DDBJ databases">
        <authorList>
            <person name="Varghese N."/>
            <person name="Submissions S."/>
        </authorList>
    </citation>
    <scope>NUCLEOTIDE SEQUENCE [LARGE SCALE GENOMIC DNA]</scope>
    <source>
        <strain evidence="2 3">DSM 29734</strain>
    </source>
</reference>
<accession>A0ABY1P116</accession>
<name>A0ABY1P116_9RHOB</name>
<dbReference type="EMBL" id="FXTY01000004">
    <property type="protein sequence ID" value="SMP23678.1"/>
    <property type="molecule type" value="Genomic_DNA"/>
</dbReference>
<feature type="signal peptide" evidence="1">
    <location>
        <begin position="1"/>
        <end position="35"/>
    </location>
</feature>
<dbReference type="Gene3D" id="3.30.830.10">
    <property type="entry name" value="Metalloenzyme, LuxS/M16 peptidase-like"/>
    <property type="match status" value="1"/>
</dbReference>
<evidence type="ECO:0000313" key="3">
    <source>
        <dbReference type="Proteomes" id="UP001157961"/>
    </source>
</evidence>
<proteinExistence type="predicted"/>
<keyword evidence="3" id="KW-1185">Reference proteome</keyword>
<protein>
    <recommendedName>
        <fullName evidence="4">Insulinase (Peptidase family M16)</fullName>
    </recommendedName>
</protein>
<dbReference type="InterPro" id="IPR011249">
    <property type="entry name" value="Metalloenz_LuxS/M16"/>
</dbReference>
<evidence type="ECO:0000313" key="2">
    <source>
        <dbReference type="EMBL" id="SMP23678.1"/>
    </source>
</evidence>
<dbReference type="Proteomes" id="UP001157961">
    <property type="component" value="Unassembled WGS sequence"/>
</dbReference>
<comment type="caution">
    <text evidence="2">The sequence shown here is derived from an EMBL/GenBank/DDBJ whole genome shotgun (WGS) entry which is preliminary data.</text>
</comment>
<keyword evidence="1" id="KW-0732">Signal</keyword>